<evidence type="ECO:0000313" key="3">
    <source>
        <dbReference type="EMBL" id="CAG9568030.1"/>
    </source>
</evidence>
<dbReference type="AlphaFoldDB" id="A0A8J2QYX2"/>
<evidence type="ECO:0000313" key="4">
    <source>
        <dbReference type="Proteomes" id="UP000789524"/>
    </source>
</evidence>
<name>A0A8J2QYX2_9NEOP</name>
<feature type="chain" id="PRO_5035315843" evidence="2">
    <location>
        <begin position="23"/>
        <end position="252"/>
    </location>
</feature>
<keyword evidence="4" id="KW-1185">Reference proteome</keyword>
<comment type="caution">
    <text evidence="3">The sequence shown here is derived from an EMBL/GenBank/DDBJ whole genome shotgun (WGS) entry which is preliminary data.</text>
</comment>
<dbReference type="SUPFAM" id="SSF57302">
    <property type="entry name" value="Snake toxin-like"/>
    <property type="match status" value="1"/>
</dbReference>
<dbReference type="InterPro" id="IPR045860">
    <property type="entry name" value="Snake_toxin-like_sf"/>
</dbReference>
<dbReference type="CDD" id="cd00117">
    <property type="entry name" value="TFP"/>
    <property type="match status" value="1"/>
</dbReference>
<feature type="signal peptide" evidence="2">
    <location>
        <begin position="1"/>
        <end position="22"/>
    </location>
</feature>
<keyword evidence="2" id="KW-0732">Signal</keyword>
<evidence type="ECO:0000256" key="1">
    <source>
        <dbReference type="SAM" id="MobiDB-lite"/>
    </source>
</evidence>
<feature type="compositionally biased region" description="Low complexity" evidence="1">
    <location>
        <begin position="215"/>
        <end position="224"/>
    </location>
</feature>
<protein>
    <submittedName>
        <fullName evidence="3">(African queen) hypothetical protein</fullName>
    </submittedName>
</protein>
<feature type="region of interest" description="Disordered" evidence="1">
    <location>
        <begin position="187"/>
        <end position="225"/>
    </location>
</feature>
<gene>
    <name evidence="3" type="ORF">DCHRY22_LOCUS8087</name>
</gene>
<dbReference type="OrthoDB" id="7287770at2759"/>
<organism evidence="3 4">
    <name type="scientific">Danaus chrysippus</name>
    <name type="common">African queen</name>
    <dbReference type="NCBI Taxonomy" id="151541"/>
    <lineage>
        <taxon>Eukaryota</taxon>
        <taxon>Metazoa</taxon>
        <taxon>Ecdysozoa</taxon>
        <taxon>Arthropoda</taxon>
        <taxon>Hexapoda</taxon>
        <taxon>Insecta</taxon>
        <taxon>Pterygota</taxon>
        <taxon>Neoptera</taxon>
        <taxon>Endopterygota</taxon>
        <taxon>Lepidoptera</taxon>
        <taxon>Glossata</taxon>
        <taxon>Ditrysia</taxon>
        <taxon>Papilionoidea</taxon>
        <taxon>Nymphalidae</taxon>
        <taxon>Danainae</taxon>
        <taxon>Danaini</taxon>
        <taxon>Danaina</taxon>
        <taxon>Danaus</taxon>
        <taxon>Anosia</taxon>
    </lineage>
</organism>
<proteinExistence type="predicted"/>
<dbReference type="EMBL" id="CAKASE010000059">
    <property type="protein sequence ID" value="CAG9568030.1"/>
    <property type="molecule type" value="Genomic_DNA"/>
</dbReference>
<dbReference type="Proteomes" id="UP000789524">
    <property type="component" value="Unassembled WGS sequence"/>
</dbReference>
<reference evidence="3" key="1">
    <citation type="submission" date="2021-09" db="EMBL/GenBank/DDBJ databases">
        <authorList>
            <person name="Martin H S."/>
        </authorList>
    </citation>
    <scope>NUCLEOTIDE SEQUENCE</scope>
</reference>
<evidence type="ECO:0000256" key="2">
    <source>
        <dbReference type="SAM" id="SignalP"/>
    </source>
</evidence>
<sequence length="252" mass="27121">MCSFKWIVCIVALFAVDVHTGALQTTGISSRRCHHCVHNATNNCEGGDQITVLCPIGEPYCATVAIAPNFISTVTCAAASDSPCLLRFNLKSALELICTCTKPLCNLPYSTQLRNELLNFSTNIQSNASDELTEAFLKSSMFANVTKAKLYDMITSAGEAIVKPSFLSPQSTAIDLESIDIEEIKPRAESLKQATVPPDDEDDGEGSGLEDSKTPASAPAAPSSFLPAQENNASSLILNVYLLYAFMYLHNL</sequence>
<accession>A0A8J2QYX2</accession>